<reference evidence="1" key="1">
    <citation type="submission" date="2018-04" db="EMBL/GenBank/DDBJ databases">
        <title>Whole genome sequencing of Hypsizygus marmoreus.</title>
        <authorList>
            <person name="Choi I.-G."/>
            <person name="Min B."/>
            <person name="Kim J.-G."/>
            <person name="Kim S."/>
            <person name="Oh Y.-L."/>
            <person name="Kong W.-S."/>
            <person name="Park H."/>
            <person name="Jeong J."/>
            <person name="Song E.-S."/>
        </authorList>
    </citation>
    <scope>NUCLEOTIDE SEQUENCE [LARGE SCALE GENOMIC DNA]</scope>
    <source>
        <strain evidence="1">51987-8</strain>
    </source>
</reference>
<comment type="caution">
    <text evidence="1">The sequence shown here is derived from an EMBL/GenBank/DDBJ whole genome shotgun (WGS) entry which is preliminary data.</text>
</comment>
<evidence type="ECO:0000313" key="1">
    <source>
        <dbReference type="EMBL" id="RDB31051.1"/>
    </source>
</evidence>
<protein>
    <submittedName>
        <fullName evidence="1">Uncharacterized protein</fullName>
    </submittedName>
</protein>
<dbReference type="AlphaFoldDB" id="A0A369K8Y2"/>
<keyword evidence="2" id="KW-1185">Reference proteome</keyword>
<sequence>MTSSHSHQTYVSSLPLEIQQKFRYFQGIRFSDSNFLISAMNKNSKPIALIQQFVVDGNQLSQEFNDAVAFIDHLRQAKVPVDFVRRVKEYHKEFRCILYTVATESELKDLTNEALSTYLKGATLIGTIHPDQKIWERSKHSSNMFRVLNEQVKLFEEVKETILKLGRKDA</sequence>
<name>A0A369K8Y2_HYPMA</name>
<gene>
    <name evidence="1" type="ORF">Hypma_000092</name>
</gene>
<dbReference type="EMBL" id="LUEZ02000002">
    <property type="protein sequence ID" value="RDB31051.1"/>
    <property type="molecule type" value="Genomic_DNA"/>
</dbReference>
<accession>A0A369K8Y2</accession>
<proteinExistence type="predicted"/>
<dbReference type="Proteomes" id="UP000076154">
    <property type="component" value="Unassembled WGS sequence"/>
</dbReference>
<evidence type="ECO:0000313" key="2">
    <source>
        <dbReference type="Proteomes" id="UP000076154"/>
    </source>
</evidence>
<organism evidence="1 2">
    <name type="scientific">Hypsizygus marmoreus</name>
    <name type="common">White beech mushroom</name>
    <name type="synonym">Agaricus marmoreus</name>
    <dbReference type="NCBI Taxonomy" id="39966"/>
    <lineage>
        <taxon>Eukaryota</taxon>
        <taxon>Fungi</taxon>
        <taxon>Dikarya</taxon>
        <taxon>Basidiomycota</taxon>
        <taxon>Agaricomycotina</taxon>
        <taxon>Agaricomycetes</taxon>
        <taxon>Agaricomycetidae</taxon>
        <taxon>Agaricales</taxon>
        <taxon>Tricholomatineae</taxon>
        <taxon>Lyophyllaceae</taxon>
        <taxon>Hypsizygus</taxon>
    </lineage>
</organism>
<dbReference type="InParanoid" id="A0A369K8Y2"/>